<reference evidence="4" key="1">
    <citation type="submission" date="2017-09" db="EMBL/GenBank/DDBJ databases">
        <title>The Reconstruction of 2,631 Draft Metagenome-Assembled Genomes from the Global Oceans.</title>
        <authorList>
            <person name="Tully B.J."/>
            <person name="Graham E.D."/>
            <person name="Heidelberg J.F."/>
        </authorList>
    </citation>
    <scope>NUCLEOTIDE SEQUENCE [LARGE SCALE GENOMIC DNA]</scope>
</reference>
<dbReference type="Proteomes" id="UP000226525">
    <property type="component" value="Unassembled WGS sequence"/>
</dbReference>
<proteinExistence type="predicted"/>
<dbReference type="EMBL" id="NZEX01000070">
    <property type="protein sequence ID" value="MAH63018.1"/>
    <property type="molecule type" value="Genomic_DNA"/>
</dbReference>
<dbReference type="SMART" id="SM00360">
    <property type="entry name" value="RRM"/>
    <property type="match status" value="1"/>
</dbReference>
<keyword evidence="1" id="KW-0694">RNA-binding</keyword>
<sequence>MNIYVGNLAFSVSEDQLRSAFSQFGKVSKASVIMDRVNNRSKGFGFVEMDDAAEGNSAVEALNGHQIDGRAWKVNEAKPREKSRW</sequence>
<dbReference type="Pfam" id="PF00076">
    <property type="entry name" value="RRM_1"/>
    <property type="match status" value="1"/>
</dbReference>
<organism evidence="3 4">
    <name type="scientific">SAR324 cluster bacterium</name>
    <dbReference type="NCBI Taxonomy" id="2024889"/>
    <lineage>
        <taxon>Bacteria</taxon>
        <taxon>Deltaproteobacteria</taxon>
        <taxon>SAR324 cluster</taxon>
    </lineage>
</organism>
<dbReference type="Gene3D" id="3.30.70.330">
    <property type="match status" value="1"/>
</dbReference>
<dbReference type="InterPro" id="IPR000504">
    <property type="entry name" value="RRM_dom"/>
</dbReference>
<evidence type="ECO:0000313" key="3">
    <source>
        <dbReference type="EMBL" id="MAH63018.1"/>
    </source>
</evidence>
<accession>A0A2D6YIJ3</accession>
<dbReference type="InterPro" id="IPR052462">
    <property type="entry name" value="SLIRP/GR-RBP-like"/>
</dbReference>
<dbReference type="SUPFAM" id="SSF54928">
    <property type="entry name" value="RNA-binding domain, RBD"/>
    <property type="match status" value="1"/>
</dbReference>
<evidence type="ECO:0000256" key="1">
    <source>
        <dbReference type="ARBA" id="ARBA00022884"/>
    </source>
</evidence>
<dbReference type="PROSITE" id="PS50102">
    <property type="entry name" value="RRM"/>
    <property type="match status" value="1"/>
</dbReference>
<dbReference type="InterPro" id="IPR035979">
    <property type="entry name" value="RBD_domain_sf"/>
</dbReference>
<protein>
    <submittedName>
        <fullName evidence="3">RNA-binding protein</fullName>
    </submittedName>
</protein>
<dbReference type="CDD" id="cd21608">
    <property type="entry name" value="RRM2_NsCP33_like"/>
    <property type="match status" value="1"/>
</dbReference>
<name>A0A2D6YIJ3_9DELT</name>
<gene>
    <name evidence="3" type="ORF">CMN54_06155</name>
</gene>
<dbReference type="InterPro" id="IPR048289">
    <property type="entry name" value="RRM2_NsCP33-like"/>
</dbReference>
<dbReference type="InterPro" id="IPR012677">
    <property type="entry name" value="Nucleotide-bd_a/b_plait_sf"/>
</dbReference>
<evidence type="ECO:0000259" key="2">
    <source>
        <dbReference type="PROSITE" id="PS50102"/>
    </source>
</evidence>
<dbReference type="GO" id="GO:0003723">
    <property type="term" value="F:RNA binding"/>
    <property type="evidence" value="ECO:0007669"/>
    <property type="project" value="UniProtKB-KW"/>
</dbReference>
<dbReference type="PANTHER" id="PTHR48027">
    <property type="entry name" value="HETEROGENEOUS NUCLEAR RIBONUCLEOPROTEIN 87F-RELATED"/>
    <property type="match status" value="1"/>
</dbReference>
<dbReference type="AlphaFoldDB" id="A0A2D6YIJ3"/>
<feature type="domain" description="RRM" evidence="2">
    <location>
        <begin position="1"/>
        <end position="79"/>
    </location>
</feature>
<comment type="caution">
    <text evidence="3">The sequence shown here is derived from an EMBL/GenBank/DDBJ whole genome shotgun (WGS) entry which is preliminary data.</text>
</comment>
<evidence type="ECO:0000313" key="4">
    <source>
        <dbReference type="Proteomes" id="UP000226525"/>
    </source>
</evidence>